<comment type="caution">
    <text evidence="6">The sequence shown here is derived from an EMBL/GenBank/DDBJ whole genome shotgun (WGS) entry which is preliminary data.</text>
</comment>
<protein>
    <submittedName>
        <fullName evidence="6">Efflux RND transporter periplasmic adaptor subunit</fullName>
    </submittedName>
</protein>
<keyword evidence="2 3" id="KW-0175">Coiled coil</keyword>
<evidence type="ECO:0000256" key="2">
    <source>
        <dbReference type="ARBA" id="ARBA00023054"/>
    </source>
</evidence>
<dbReference type="InterPro" id="IPR011053">
    <property type="entry name" value="Single_hybrid_motif"/>
</dbReference>
<reference evidence="7" key="1">
    <citation type="journal article" date="2019" name="Int. J. Syst. Evol. Microbiol.">
        <title>The Global Catalogue of Microorganisms (GCM) 10K type strain sequencing project: providing services to taxonomists for standard genome sequencing and annotation.</title>
        <authorList>
            <consortium name="The Broad Institute Genomics Platform"/>
            <consortium name="The Broad Institute Genome Sequencing Center for Infectious Disease"/>
            <person name="Wu L."/>
            <person name="Ma J."/>
        </authorList>
    </citation>
    <scope>NUCLEOTIDE SEQUENCE [LARGE SCALE GENOMIC DNA]</scope>
    <source>
        <strain evidence="7">CGMCC 1.3240</strain>
    </source>
</reference>
<evidence type="ECO:0000256" key="3">
    <source>
        <dbReference type="SAM" id="Coils"/>
    </source>
</evidence>
<evidence type="ECO:0000259" key="5">
    <source>
        <dbReference type="Pfam" id="PF25967"/>
    </source>
</evidence>
<dbReference type="SUPFAM" id="SSF51230">
    <property type="entry name" value="Single hybrid motif"/>
    <property type="match status" value="1"/>
</dbReference>
<evidence type="ECO:0000313" key="7">
    <source>
        <dbReference type="Proteomes" id="UP001596047"/>
    </source>
</evidence>
<evidence type="ECO:0000259" key="4">
    <source>
        <dbReference type="Pfam" id="PF00364"/>
    </source>
</evidence>
<dbReference type="Proteomes" id="UP001596047">
    <property type="component" value="Unassembled WGS sequence"/>
</dbReference>
<dbReference type="PANTHER" id="PTHR32347:SF14">
    <property type="entry name" value="EFFLUX SYSTEM COMPONENT YKNX-RELATED"/>
    <property type="match status" value="1"/>
</dbReference>
<dbReference type="Pfam" id="PF25967">
    <property type="entry name" value="RND-MFP_C"/>
    <property type="match status" value="1"/>
</dbReference>
<dbReference type="Pfam" id="PF00364">
    <property type="entry name" value="Biotin_lipoyl"/>
    <property type="match status" value="1"/>
</dbReference>
<feature type="domain" description="Lipoyl-binding" evidence="4">
    <location>
        <begin position="46"/>
        <end position="101"/>
    </location>
</feature>
<evidence type="ECO:0000256" key="1">
    <source>
        <dbReference type="ARBA" id="ARBA00004196"/>
    </source>
</evidence>
<organism evidence="6 7">
    <name type="scientific">Paenibacillus solisilvae</name>
    <dbReference type="NCBI Taxonomy" id="2486751"/>
    <lineage>
        <taxon>Bacteria</taxon>
        <taxon>Bacillati</taxon>
        <taxon>Bacillota</taxon>
        <taxon>Bacilli</taxon>
        <taxon>Bacillales</taxon>
        <taxon>Paenibacillaceae</taxon>
        <taxon>Paenibacillus</taxon>
    </lineage>
</organism>
<name>A0ABW0W601_9BACL</name>
<gene>
    <name evidence="6" type="ORF">ACFPYJ_31860</name>
</gene>
<sequence length="343" mass="37800">MPRRGKWIRIVIGASAVMLFLSGCSLLPAEEKQLKPPLVKPAKQNIETTEVKKGDIVKQVTGVATFVSDKMDYLFFKESGGRLSQINVQLGAKVKAGDVLVSTETDELEAEVKLQEIAIEKIKIDLQQAKSEKGQNDPSVKTKSLDLESAQIQMNLLKKQLDHTRLVSNVNGIVTYIEPMELGEQVAAYKKLVTISDPNERKLLYEASDRNNLAGVQINMNVSVKLKDKIYQGKVVQIPSTAPKNDNQAIEARNTKSIVIDVQGLPPGVNIGDQADITIVTEKRSQVLVIPRSGLRSYLDRDYVQVLDGESRKEIDVEKGIVTDTEVEIRKGLSAGQKVILAS</sequence>
<dbReference type="SUPFAM" id="SSF111369">
    <property type="entry name" value="HlyD-like secretion proteins"/>
    <property type="match status" value="1"/>
</dbReference>
<dbReference type="PROSITE" id="PS51257">
    <property type="entry name" value="PROKAR_LIPOPROTEIN"/>
    <property type="match status" value="1"/>
</dbReference>
<dbReference type="PANTHER" id="PTHR32347">
    <property type="entry name" value="EFFLUX SYSTEM COMPONENT YKNX-RELATED"/>
    <property type="match status" value="1"/>
</dbReference>
<dbReference type="RefSeq" id="WP_379192398.1">
    <property type="nucleotide sequence ID" value="NZ_JBHSOW010000130.1"/>
</dbReference>
<dbReference type="Gene3D" id="2.40.50.100">
    <property type="match status" value="1"/>
</dbReference>
<feature type="coiled-coil region" evidence="3">
    <location>
        <begin position="105"/>
        <end position="132"/>
    </location>
</feature>
<dbReference type="InterPro" id="IPR058627">
    <property type="entry name" value="MdtA-like_C"/>
</dbReference>
<dbReference type="InterPro" id="IPR000089">
    <property type="entry name" value="Biotin_lipoyl"/>
</dbReference>
<dbReference type="InterPro" id="IPR050465">
    <property type="entry name" value="UPF0194_transport"/>
</dbReference>
<dbReference type="EMBL" id="JBHSOW010000130">
    <property type="protein sequence ID" value="MFC5653638.1"/>
    <property type="molecule type" value="Genomic_DNA"/>
</dbReference>
<accession>A0ABW0W601</accession>
<comment type="subcellular location">
    <subcellularLocation>
        <location evidence="1">Cell envelope</location>
    </subcellularLocation>
</comment>
<evidence type="ECO:0000313" key="6">
    <source>
        <dbReference type="EMBL" id="MFC5653638.1"/>
    </source>
</evidence>
<feature type="domain" description="Multidrug resistance protein MdtA-like C-terminal permuted SH3" evidence="5">
    <location>
        <begin position="286"/>
        <end position="340"/>
    </location>
</feature>
<keyword evidence="7" id="KW-1185">Reference proteome</keyword>
<dbReference type="Gene3D" id="2.40.420.20">
    <property type="match status" value="1"/>
</dbReference>
<proteinExistence type="predicted"/>